<dbReference type="EC" id="6.1.1.15" evidence="2"/>
<dbReference type="Proteomes" id="UP000799429">
    <property type="component" value="Unassembled WGS sequence"/>
</dbReference>
<dbReference type="OrthoDB" id="10267474at2759"/>
<dbReference type="InterPro" id="IPR006195">
    <property type="entry name" value="aa-tRNA-synth_II"/>
</dbReference>
<dbReference type="PANTHER" id="PTHR42753">
    <property type="entry name" value="MITOCHONDRIAL RIBOSOME PROTEIN L39/PROLYL-TRNA LIGASE FAMILY MEMBER"/>
    <property type="match status" value="1"/>
</dbReference>
<keyword evidence="7" id="KW-0030">Aminoacyl-tRNA synthetase</keyword>
<dbReference type="InterPro" id="IPR045864">
    <property type="entry name" value="aa-tRNA-synth_II/BPL/LPL"/>
</dbReference>
<keyword evidence="4" id="KW-0547">Nucleotide-binding</keyword>
<evidence type="ECO:0000313" key="11">
    <source>
        <dbReference type="EMBL" id="KAF2842391.1"/>
    </source>
</evidence>
<dbReference type="InterPro" id="IPR002316">
    <property type="entry name" value="Pro-tRNA-ligase_IIa"/>
</dbReference>
<dbReference type="EMBL" id="MU006090">
    <property type="protein sequence ID" value="KAF2842391.1"/>
    <property type="molecule type" value="Genomic_DNA"/>
</dbReference>
<gene>
    <name evidence="11" type="ORF">M501DRAFT_968803</name>
</gene>
<comment type="catalytic activity">
    <reaction evidence="9">
        <text>tRNA(Pro) + L-proline + ATP = L-prolyl-tRNA(Pro) + AMP + diphosphate</text>
        <dbReference type="Rhea" id="RHEA:14305"/>
        <dbReference type="Rhea" id="RHEA-COMP:9700"/>
        <dbReference type="Rhea" id="RHEA-COMP:9702"/>
        <dbReference type="ChEBI" id="CHEBI:30616"/>
        <dbReference type="ChEBI" id="CHEBI:33019"/>
        <dbReference type="ChEBI" id="CHEBI:60039"/>
        <dbReference type="ChEBI" id="CHEBI:78442"/>
        <dbReference type="ChEBI" id="CHEBI:78532"/>
        <dbReference type="ChEBI" id="CHEBI:456215"/>
        <dbReference type="EC" id="6.1.1.15"/>
    </reaction>
</comment>
<dbReference type="SUPFAM" id="SSF52954">
    <property type="entry name" value="Class II aaRS ABD-related"/>
    <property type="match status" value="1"/>
</dbReference>
<dbReference type="GO" id="GO:0005524">
    <property type="term" value="F:ATP binding"/>
    <property type="evidence" value="ECO:0007669"/>
    <property type="project" value="UniProtKB-KW"/>
</dbReference>
<dbReference type="Pfam" id="PF00587">
    <property type="entry name" value="tRNA-synt_2b"/>
    <property type="match status" value="1"/>
</dbReference>
<keyword evidence="5" id="KW-0067">ATP-binding</keyword>
<dbReference type="SUPFAM" id="SSF55681">
    <property type="entry name" value="Class II aaRS and biotin synthetases"/>
    <property type="match status" value="1"/>
</dbReference>
<feature type="domain" description="Aminoacyl-transfer RNA synthetases class-II family profile" evidence="10">
    <location>
        <begin position="74"/>
        <end position="510"/>
    </location>
</feature>
<dbReference type="InterPro" id="IPR050062">
    <property type="entry name" value="Pro-tRNA_synthetase"/>
</dbReference>
<evidence type="ECO:0000259" key="10">
    <source>
        <dbReference type="PROSITE" id="PS50862"/>
    </source>
</evidence>
<keyword evidence="12" id="KW-1185">Reference proteome</keyword>
<dbReference type="Gene3D" id="3.30.930.10">
    <property type="entry name" value="Bira Bifunctional Protein, Domain 2"/>
    <property type="match status" value="2"/>
</dbReference>
<keyword evidence="3" id="KW-0436">Ligase</keyword>
<evidence type="ECO:0000256" key="7">
    <source>
        <dbReference type="ARBA" id="ARBA00023146"/>
    </source>
</evidence>
<evidence type="ECO:0000256" key="5">
    <source>
        <dbReference type="ARBA" id="ARBA00022840"/>
    </source>
</evidence>
<evidence type="ECO:0000256" key="9">
    <source>
        <dbReference type="ARBA" id="ARBA00047671"/>
    </source>
</evidence>
<evidence type="ECO:0000256" key="8">
    <source>
        <dbReference type="ARBA" id="ARBA00029731"/>
    </source>
</evidence>
<dbReference type="PROSITE" id="PS50862">
    <property type="entry name" value="AA_TRNA_LIGASE_II"/>
    <property type="match status" value="1"/>
</dbReference>
<evidence type="ECO:0000256" key="3">
    <source>
        <dbReference type="ARBA" id="ARBA00022598"/>
    </source>
</evidence>
<comment type="caution">
    <text evidence="11">The sequence shown here is derived from an EMBL/GenBank/DDBJ whole genome shotgun (WGS) entry which is preliminary data.</text>
</comment>
<evidence type="ECO:0000256" key="6">
    <source>
        <dbReference type="ARBA" id="ARBA00022917"/>
    </source>
</evidence>
<reference evidence="11" key="1">
    <citation type="journal article" date="2020" name="Stud. Mycol.">
        <title>101 Dothideomycetes genomes: a test case for predicting lifestyles and emergence of pathogens.</title>
        <authorList>
            <person name="Haridas S."/>
            <person name="Albert R."/>
            <person name="Binder M."/>
            <person name="Bloem J."/>
            <person name="Labutti K."/>
            <person name="Salamov A."/>
            <person name="Andreopoulos B."/>
            <person name="Baker S."/>
            <person name="Barry K."/>
            <person name="Bills G."/>
            <person name="Bluhm B."/>
            <person name="Cannon C."/>
            <person name="Castanera R."/>
            <person name="Culley D."/>
            <person name="Daum C."/>
            <person name="Ezra D."/>
            <person name="Gonzalez J."/>
            <person name="Henrissat B."/>
            <person name="Kuo A."/>
            <person name="Liang C."/>
            <person name="Lipzen A."/>
            <person name="Lutzoni F."/>
            <person name="Magnuson J."/>
            <person name="Mondo S."/>
            <person name="Nolan M."/>
            <person name="Ohm R."/>
            <person name="Pangilinan J."/>
            <person name="Park H.-J."/>
            <person name="Ramirez L."/>
            <person name="Alfaro M."/>
            <person name="Sun H."/>
            <person name="Tritt A."/>
            <person name="Yoshinaga Y."/>
            <person name="Zwiers L.-H."/>
            <person name="Turgeon B."/>
            <person name="Goodwin S."/>
            <person name="Spatafora J."/>
            <person name="Crous P."/>
            <person name="Grigoriev I."/>
        </authorList>
    </citation>
    <scope>NUCLEOTIDE SEQUENCE</scope>
    <source>
        <strain evidence="11">CBS 101060</strain>
    </source>
</reference>
<evidence type="ECO:0000256" key="1">
    <source>
        <dbReference type="ARBA" id="ARBA00008226"/>
    </source>
</evidence>
<name>A0A9P4SGB4_9PEZI</name>
<dbReference type="Gene3D" id="3.40.50.800">
    <property type="entry name" value="Anticodon-binding domain"/>
    <property type="match status" value="1"/>
</dbReference>
<protein>
    <recommendedName>
        <fullName evidence="2">proline--tRNA ligase</fullName>
        <ecNumber evidence="2">6.1.1.15</ecNumber>
    </recommendedName>
    <alternativeName>
        <fullName evidence="8">Prolyl-tRNA synthetase</fullName>
    </alternativeName>
</protein>
<dbReference type="PRINTS" id="PR01046">
    <property type="entry name" value="TRNASYNTHPRO"/>
</dbReference>
<proteinExistence type="inferred from homology"/>
<dbReference type="GO" id="GO:0005739">
    <property type="term" value="C:mitochondrion"/>
    <property type="evidence" value="ECO:0007669"/>
    <property type="project" value="TreeGrafter"/>
</dbReference>
<dbReference type="Pfam" id="PF03129">
    <property type="entry name" value="HGTP_anticodon"/>
    <property type="match status" value="1"/>
</dbReference>
<dbReference type="InterPro" id="IPR002314">
    <property type="entry name" value="aa-tRNA-synt_IIb"/>
</dbReference>
<dbReference type="InterPro" id="IPR004154">
    <property type="entry name" value="Anticodon-bd"/>
</dbReference>
<dbReference type="GO" id="GO:0006433">
    <property type="term" value="P:prolyl-tRNA aminoacylation"/>
    <property type="evidence" value="ECO:0007669"/>
    <property type="project" value="InterPro"/>
</dbReference>
<evidence type="ECO:0000313" key="12">
    <source>
        <dbReference type="Proteomes" id="UP000799429"/>
    </source>
</evidence>
<dbReference type="InterPro" id="IPR036621">
    <property type="entry name" value="Anticodon-bd_dom_sf"/>
</dbReference>
<evidence type="ECO:0000256" key="4">
    <source>
        <dbReference type="ARBA" id="ARBA00022741"/>
    </source>
</evidence>
<accession>A0A9P4SGB4</accession>
<keyword evidence="6" id="KW-0648">Protein biosynthesis</keyword>
<comment type="similarity">
    <text evidence="1">Belongs to the class-II aminoacyl-tRNA synthetase family.</text>
</comment>
<dbReference type="AlphaFoldDB" id="A0A9P4SGB4"/>
<dbReference type="GO" id="GO:0004827">
    <property type="term" value="F:proline-tRNA ligase activity"/>
    <property type="evidence" value="ECO:0007669"/>
    <property type="project" value="UniProtKB-EC"/>
</dbReference>
<dbReference type="PANTHER" id="PTHR42753:SF2">
    <property type="entry name" value="PROLINE--TRNA LIGASE"/>
    <property type="match status" value="1"/>
</dbReference>
<organism evidence="11 12">
    <name type="scientific">Patellaria atrata CBS 101060</name>
    <dbReference type="NCBI Taxonomy" id="1346257"/>
    <lineage>
        <taxon>Eukaryota</taxon>
        <taxon>Fungi</taxon>
        <taxon>Dikarya</taxon>
        <taxon>Ascomycota</taxon>
        <taxon>Pezizomycotina</taxon>
        <taxon>Dothideomycetes</taxon>
        <taxon>Dothideomycetes incertae sedis</taxon>
        <taxon>Patellariales</taxon>
        <taxon>Patellariaceae</taxon>
        <taxon>Patellaria</taxon>
    </lineage>
</organism>
<sequence length="606" mass="68079">MSHHSAFRLLLRNTSLRSLKPSQSGITFQYQNVRTLHIDGRNRLSTFWAPTQGTAGSGSEDDSHTLLLRSGFLRQAHSGVFHLLPLGQRVQNKLERLIDKHMTGLGASKVSLSSITTRDLWLKSGRYSANSEFLRVRDRKESGFFLSPTHEEEITTLVGRILSSYKDLPLRLYQISRKYRDEKRPREGLLRAKEFLMKDLYTFDSEHEAALSTYRDVCNAYVSILDELKIPYLVAEAESGDMGGKLSHEYHFSSLKGEDNVCVCNSCNYVANEEKGQKSLDQQRVRDGSNSPNELIWEGITTDRRTLVEVHYPHQLNQELFPTIQRDPLSKGDLGKAQDLNIRLLKEILPELDTSIETGAFGLWASQFKKVAWQQQRATDVSFGDRIAIYDYRLLPVLPFNPSGPSPADQIITTHPTTNSPLDLTRIRTGDLCPRCLTGTLTVHKAIEVGHTFHLGTRYSVPLKCVVETPTGPTPVHMGCHGIGVSRLIGAIAAVLADGKGLNWPRVVAPFEAVVFSGRDIKDKDTESVYDGLLGTVADVVLDDRKKELGWKLIDADLVGYPVIVLLGRRWKEEKIVELQCRRLGVKEDIVISELAGRIRDLLEQL</sequence>
<evidence type="ECO:0000256" key="2">
    <source>
        <dbReference type="ARBA" id="ARBA00012831"/>
    </source>
</evidence>